<keyword evidence="7 9" id="KW-0378">Hydrolase</keyword>
<dbReference type="PANTHER" id="PTHR46986:SF1">
    <property type="entry name" value="ENDORIBONUCLEASE YBEY, CHLOROPLASTIC"/>
    <property type="match status" value="1"/>
</dbReference>
<dbReference type="PROSITE" id="PS01306">
    <property type="entry name" value="UPF0054"/>
    <property type="match status" value="1"/>
</dbReference>
<dbReference type="SUPFAM" id="SSF55486">
    <property type="entry name" value="Metalloproteases ('zincins'), catalytic domain"/>
    <property type="match status" value="1"/>
</dbReference>
<dbReference type="Pfam" id="PF02130">
    <property type="entry name" value="YbeY"/>
    <property type="match status" value="1"/>
</dbReference>
<dbReference type="GO" id="GO:0006364">
    <property type="term" value="P:rRNA processing"/>
    <property type="evidence" value="ECO:0007669"/>
    <property type="project" value="UniProtKB-UniRule"/>
</dbReference>
<protein>
    <recommendedName>
        <fullName evidence="9">Endoribonuclease YbeY</fullName>
        <ecNumber evidence="9">3.1.-.-</ecNumber>
    </recommendedName>
</protein>
<dbReference type="GO" id="GO:0008270">
    <property type="term" value="F:zinc ion binding"/>
    <property type="evidence" value="ECO:0007669"/>
    <property type="project" value="UniProtKB-UniRule"/>
</dbReference>
<keyword evidence="4 9" id="KW-0540">Nuclease</keyword>
<evidence type="ECO:0000256" key="2">
    <source>
        <dbReference type="ARBA" id="ARBA00022517"/>
    </source>
</evidence>
<evidence type="ECO:0000256" key="6">
    <source>
        <dbReference type="ARBA" id="ARBA00022759"/>
    </source>
</evidence>
<dbReference type="EC" id="3.1.-.-" evidence="9"/>
<evidence type="ECO:0000256" key="1">
    <source>
        <dbReference type="ARBA" id="ARBA00010875"/>
    </source>
</evidence>
<dbReference type="AlphaFoldDB" id="A0A0B0DDZ3"/>
<dbReference type="EMBL" id="JROM01000016">
    <property type="protein sequence ID" value="KHE74945.1"/>
    <property type="molecule type" value="Genomic_DNA"/>
</dbReference>
<keyword evidence="5 9" id="KW-0479">Metal-binding</keyword>
<dbReference type="Proteomes" id="UP000030664">
    <property type="component" value="Unassembled WGS sequence"/>
</dbReference>
<reference evidence="10 11" key="1">
    <citation type="submission" date="2014-09" db="EMBL/GenBank/DDBJ databases">
        <title>High-quality draft genome sequence of Kocuria marina SO9-6, an actinobacterium isolated from a copper mine.</title>
        <authorList>
            <person name="Castro D.B."/>
            <person name="Pereira L.B."/>
            <person name="Silva M.V."/>
            <person name="Silva B.P."/>
            <person name="Zanardi B.R."/>
            <person name="Carlos C."/>
            <person name="Belgini D.R."/>
            <person name="Limache E.G."/>
            <person name="Lacerda G.V."/>
            <person name="Nery M.B."/>
            <person name="Gomes M.B."/>
            <person name="Souza S."/>
            <person name="Silva T.M."/>
            <person name="Rodrigues V.D."/>
            <person name="Paulino L.C."/>
            <person name="Vicentini R."/>
            <person name="Ferraz L.F."/>
            <person name="Ottoboni L.M."/>
        </authorList>
    </citation>
    <scope>NUCLEOTIDE SEQUENCE [LARGE SCALE GENOMIC DNA]</scope>
    <source>
        <strain evidence="10 11">SO9-6</strain>
    </source>
</reference>
<comment type="subcellular location">
    <subcellularLocation>
        <location evidence="9">Cytoplasm</location>
    </subcellularLocation>
</comment>
<dbReference type="Gene3D" id="3.40.390.30">
    <property type="entry name" value="Metalloproteases ('zincins'), catalytic domain"/>
    <property type="match status" value="1"/>
</dbReference>
<comment type="caution">
    <text evidence="10">The sequence shown here is derived from an EMBL/GenBank/DDBJ whole genome shotgun (WGS) entry which is preliminary data.</text>
</comment>
<comment type="function">
    <text evidence="9">Single strand-specific metallo-endoribonuclease involved in late-stage 70S ribosome quality control and in maturation of the 3' terminus of the 16S rRNA.</text>
</comment>
<dbReference type="HAMAP" id="MF_00009">
    <property type="entry name" value="Endoribonucl_YbeY"/>
    <property type="match status" value="1"/>
</dbReference>
<gene>
    <name evidence="9" type="primary">ybeY</name>
    <name evidence="10" type="ORF">AS25_03905</name>
</gene>
<dbReference type="PANTHER" id="PTHR46986">
    <property type="entry name" value="ENDORIBONUCLEASE YBEY, CHLOROPLASTIC"/>
    <property type="match status" value="1"/>
</dbReference>
<evidence type="ECO:0000256" key="4">
    <source>
        <dbReference type="ARBA" id="ARBA00022722"/>
    </source>
</evidence>
<proteinExistence type="inferred from homology"/>
<feature type="binding site" evidence="9">
    <location>
        <position position="137"/>
    </location>
    <ligand>
        <name>Zn(2+)</name>
        <dbReference type="ChEBI" id="CHEBI:29105"/>
        <note>catalytic</note>
    </ligand>
</feature>
<feature type="binding site" evidence="9">
    <location>
        <position position="131"/>
    </location>
    <ligand>
        <name>Zn(2+)</name>
        <dbReference type="ChEBI" id="CHEBI:29105"/>
        <note>catalytic</note>
    </ligand>
</feature>
<evidence type="ECO:0000256" key="7">
    <source>
        <dbReference type="ARBA" id="ARBA00022801"/>
    </source>
</evidence>
<comment type="similarity">
    <text evidence="1 9">Belongs to the endoribonuclease YbeY family.</text>
</comment>
<keyword evidence="3 9" id="KW-0698">rRNA processing</keyword>
<dbReference type="InterPro" id="IPR020549">
    <property type="entry name" value="YbeY_CS"/>
</dbReference>
<dbReference type="eggNOG" id="COG0319">
    <property type="taxonomic scope" value="Bacteria"/>
</dbReference>
<keyword evidence="2 9" id="KW-0690">Ribosome biogenesis</keyword>
<dbReference type="NCBIfam" id="TIGR00043">
    <property type="entry name" value="rRNA maturation RNase YbeY"/>
    <property type="match status" value="1"/>
</dbReference>
<organism evidence="10 11">
    <name type="scientific">Kocuria marina</name>
    <dbReference type="NCBI Taxonomy" id="223184"/>
    <lineage>
        <taxon>Bacteria</taxon>
        <taxon>Bacillati</taxon>
        <taxon>Actinomycetota</taxon>
        <taxon>Actinomycetes</taxon>
        <taxon>Micrococcales</taxon>
        <taxon>Micrococcaceae</taxon>
        <taxon>Kocuria</taxon>
    </lineage>
</organism>
<keyword evidence="6 9" id="KW-0255">Endonuclease</keyword>
<evidence type="ECO:0000313" key="10">
    <source>
        <dbReference type="EMBL" id="KHE74945.1"/>
    </source>
</evidence>
<keyword evidence="9" id="KW-0963">Cytoplasm</keyword>
<evidence type="ECO:0000256" key="9">
    <source>
        <dbReference type="HAMAP-Rule" id="MF_00009"/>
    </source>
</evidence>
<feature type="binding site" evidence="9">
    <location>
        <position position="127"/>
    </location>
    <ligand>
        <name>Zn(2+)</name>
        <dbReference type="ChEBI" id="CHEBI:29105"/>
        <note>catalytic</note>
    </ligand>
</feature>
<evidence type="ECO:0000256" key="3">
    <source>
        <dbReference type="ARBA" id="ARBA00022552"/>
    </source>
</evidence>
<dbReference type="InterPro" id="IPR023091">
    <property type="entry name" value="MetalPrtase_cat_dom_sf_prd"/>
</dbReference>
<accession>A0A0B0DDZ3</accession>
<dbReference type="GO" id="GO:0005737">
    <property type="term" value="C:cytoplasm"/>
    <property type="evidence" value="ECO:0007669"/>
    <property type="project" value="UniProtKB-SubCell"/>
</dbReference>
<sequence>MSVAFDLPWDTPAEQAALPTAYRAVDAAQLEALVDLAFTRWHLHPDTEVSIAVVDETRMAELHEQWLDLPGATDVMSFPMDELREGTTDDPSLGVLGDVVLCPPVAERQAAAAGHSTQDELCLLTTHSLLHLLGHDHAHEDERARMFTAQRSLLEEFLGRDAPVETMT</sequence>
<evidence type="ECO:0000256" key="8">
    <source>
        <dbReference type="ARBA" id="ARBA00022833"/>
    </source>
</evidence>
<dbReference type="STRING" id="223184.AS25_03905"/>
<evidence type="ECO:0000313" key="11">
    <source>
        <dbReference type="Proteomes" id="UP000030664"/>
    </source>
</evidence>
<name>A0A0B0DDZ3_9MICC</name>
<comment type="cofactor">
    <cofactor evidence="9">
        <name>Zn(2+)</name>
        <dbReference type="ChEBI" id="CHEBI:29105"/>
    </cofactor>
    <text evidence="9">Binds 1 zinc ion.</text>
</comment>
<dbReference type="GO" id="GO:0004222">
    <property type="term" value="F:metalloendopeptidase activity"/>
    <property type="evidence" value="ECO:0007669"/>
    <property type="project" value="InterPro"/>
</dbReference>
<dbReference type="InterPro" id="IPR002036">
    <property type="entry name" value="YbeY"/>
</dbReference>
<keyword evidence="8 9" id="KW-0862">Zinc</keyword>
<dbReference type="GO" id="GO:0004521">
    <property type="term" value="F:RNA endonuclease activity"/>
    <property type="evidence" value="ECO:0007669"/>
    <property type="project" value="UniProtKB-UniRule"/>
</dbReference>
<evidence type="ECO:0000256" key="5">
    <source>
        <dbReference type="ARBA" id="ARBA00022723"/>
    </source>
</evidence>